<name>A0A399EJ54_9DEIN</name>
<dbReference type="PANTHER" id="PTHR33933:SF1">
    <property type="entry name" value="PROTEIN ADENYLYLTRANSFERASE MNTA-RELATED"/>
    <property type="match status" value="1"/>
</dbReference>
<gene>
    <name evidence="2" type="ORF">Mlute_02232</name>
</gene>
<dbReference type="Gene3D" id="3.30.460.10">
    <property type="entry name" value="Beta Polymerase, domain 2"/>
    <property type="match status" value="1"/>
</dbReference>
<dbReference type="AlphaFoldDB" id="A0A399EJ54"/>
<comment type="caution">
    <text evidence="2">The sequence shown here is derived from an EMBL/GenBank/DDBJ whole genome shotgun (WGS) entry which is preliminary data.</text>
</comment>
<dbReference type="SUPFAM" id="SSF81301">
    <property type="entry name" value="Nucleotidyltransferase"/>
    <property type="match status" value="1"/>
</dbReference>
<organism evidence="2 3">
    <name type="scientific">Meiothermus luteus</name>
    <dbReference type="NCBI Taxonomy" id="2026184"/>
    <lineage>
        <taxon>Bacteria</taxon>
        <taxon>Thermotogati</taxon>
        <taxon>Deinococcota</taxon>
        <taxon>Deinococci</taxon>
        <taxon>Thermales</taxon>
        <taxon>Thermaceae</taxon>
        <taxon>Meiothermus</taxon>
    </lineage>
</organism>
<protein>
    <submittedName>
        <fullName evidence="2">Nucleotidyltransferase domain protein</fullName>
    </submittedName>
</protein>
<evidence type="ECO:0000259" key="1">
    <source>
        <dbReference type="Pfam" id="PF18765"/>
    </source>
</evidence>
<keyword evidence="3" id="KW-1185">Reference proteome</keyword>
<dbReference type="InterPro" id="IPR043519">
    <property type="entry name" value="NT_sf"/>
</dbReference>
<dbReference type="EMBL" id="QWKZ01000083">
    <property type="protein sequence ID" value="RIH83320.1"/>
    <property type="molecule type" value="Genomic_DNA"/>
</dbReference>
<sequence>MSQMSDWAAVAERLAPLGVERVYLFGSHARGTATRRSDLDLLVLWETPLSPLERIGTVLSALKDLPWVVEPVVLTPAELENRRDLPFLKGVLKEAKLLYERRKTTA</sequence>
<evidence type="ECO:0000313" key="3">
    <source>
        <dbReference type="Proteomes" id="UP000265800"/>
    </source>
</evidence>
<dbReference type="CDD" id="cd05403">
    <property type="entry name" value="NT_KNTase_like"/>
    <property type="match status" value="1"/>
</dbReference>
<proteinExistence type="predicted"/>
<dbReference type="InterPro" id="IPR052548">
    <property type="entry name" value="Type_VII_TA_antitoxin"/>
</dbReference>
<dbReference type="Pfam" id="PF18765">
    <property type="entry name" value="Polbeta"/>
    <property type="match status" value="1"/>
</dbReference>
<dbReference type="PANTHER" id="PTHR33933">
    <property type="entry name" value="NUCLEOTIDYLTRANSFERASE"/>
    <property type="match status" value="1"/>
</dbReference>
<dbReference type="InterPro" id="IPR041633">
    <property type="entry name" value="Polbeta"/>
</dbReference>
<accession>A0A399EJ54</accession>
<keyword evidence="2" id="KW-0808">Transferase</keyword>
<feature type="domain" description="Polymerase beta nucleotidyltransferase" evidence="1">
    <location>
        <begin position="19"/>
        <end position="103"/>
    </location>
</feature>
<dbReference type="GO" id="GO:0016740">
    <property type="term" value="F:transferase activity"/>
    <property type="evidence" value="ECO:0007669"/>
    <property type="project" value="UniProtKB-KW"/>
</dbReference>
<reference evidence="2 3" key="1">
    <citation type="submission" date="2018-08" db="EMBL/GenBank/DDBJ databases">
        <title>Meiothermus luteus KCTC 52599 genome sequencing project.</title>
        <authorList>
            <person name="Da Costa M.S."/>
            <person name="Albuquerque L."/>
            <person name="Raposo P."/>
            <person name="Froufe H.J.C."/>
            <person name="Barroso C.S."/>
            <person name="Egas C."/>
        </authorList>
    </citation>
    <scope>NUCLEOTIDE SEQUENCE [LARGE SCALE GENOMIC DNA]</scope>
    <source>
        <strain evidence="2 3">KCTC 52599</strain>
    </source>
</reference>
<evidence type="ECO:0000313" key="2">
    <source>
        <dbReference type="EMBL" id="RIH83320.1"/>
    </source>
</evidence>
<dbReference type="Proteomes" id="UP000265800">
    <property type="component" value="Unassembled WGS sequence"/>
</dbReference>